<dbReference type="Proteomes" id="UP000295075">
    <property type="component" value="Unassembled WGS sequence"/>
</dbReference>
<name>A0A4R4NYN1_9ACTN</name>
<accession>A0A4R4NYN1</accession>
<sequence>MTRELEEQNSSIEVGREYVVLEVLASPGRYVHLRLDLAPGVPSLWDAEMFETVDPGVPPNWVATIRDGGFLALGPARWRDGFWERYFDDDPEAIVTFEAERTAIVGESRGLES</sequence>
<protein>
    <submittedName>
        <fullName evidence="1">Uncharacterized protein</fullName>
    </submittedName>
</protein>
<dbReference type="EMBL" id="SMKA01000377">
    <property type="protein sequence ID" value="TDC14649.1"/>
    <property type="molecule type" value="Genomic_DNA"/>
</dbReference>
<comment type="caution">
    <text evidence="1">The sequence shown here is derived from an EMBL/GenBank/DDBJ whole genome shotgun (WGS) entry which is preliminary data.</text>
</comment>
<gene>
    <name evidence="1" type="ORF">E1261_41895</name>
</gene>
<dbReference type="AlphaFoldDB" id="A0A4R4NYN1"/>
<organism evidence="1 2">
    <name type="scientific">Kribbella albertanoniae</name>
    <dbReference type="NCBI Taxonomy" id="1266829"/>
    <lineage>
        <taxon>Bacteria</taxon>
        <taxon>Bacillati</taxon>
        <taxon>Actinomycetota</taxon>
        <taxon>Actinomycetes</taxon>
        <taxon>Propionibacteriales</taxon>
        <taxon>Kribbellaceae</taxon>
        <taxon>Kribbella</taxon>
    </lineage>
</organism>
<dbReference type="OrthoDB" id="4192092at2"/>
<dbReference type="RefSeq" id="WP_132415396.1">
    <property type="nucleotide sequence ID" value="NZ_SMKA01000377.1"/>
</dbReference>
<evidence type="ECO:0000313" key="2">
    <source>
        <dbReference type="Proteomes" id="UP000295075"/>
    </source>
</evidence>
<proteinExistence type="predicted"/>
<keyword evidence="2" id="KW-1185">Reference proteome</keyword>
<evidence type="ECO:0000313" key="1">
    <source>
        <dbReference type="EMBL" id="TDC14649.1"/>
    </source>
</evidence>
<reference evidence="1 2" key="1">
    <citation type="submission" date="2019-03" db="EMBL/GenBank/DDBJ databases">
        <title>Draft genome sequences of novel Actinobacteria.</title>
        <authorList>
            <person name="Sahin N."/>
            <person name="Ay H."/>
            <person name="Saygin H."/>
        </authorList>
    </citation>
    <scope>NUCLEOTIDE SEQUENCE [LARGE SCALE GENOMIC DNA]</scope>
    <source>
        <strain evidence="1 2">JCM 30547</strain>
    </source>
</reference>